<evidence type="ECO:0000313" key="3">
    <source>
        <dbReference type="Proteomes" id="UP000198407"/>
    </source>
</evidence>
<evidence type="ECO:0000259" key="1">
    <source>
        <dbReference type="Pfam" id="PF09588"/>
    </source>
</evidence>
<reference evidence="3" key="1">
    <citation type="submission" date="2017-06" db="EMBL/GenBank/DDBJ databases">
        <authorList>
            <person name="Varghese N."/>
            <person name="Submissions S."/>
        </authorList>
    </citation>
    <scope>NUCLEOTIDE SEQUENCE [LARGE SCALE GENOMIC DNA]</scope>
    <source>
        <strain evidence="3">DSM 22348</strain>
    </source>
</reference>
<name>A0A239BQI9_9PSED</name>
<dbReference type="Pfam" id="PF09588">
    <property type="entry name" value="YqaJ"/>
    <property type="match status" value="1"/>
</dbReference>
<dbReference type="PANTHER" id="PTHR46609:SF6">
    <property type="entry name" value="EXONUCLEASE, PHAGE-TYPE_RECB, C-TERMINAL DOMAIN-CONTAINING PROTEIN-RELATED"/>
    <property type="match status" value="1"/>
</dbReference>
<dbReference type="Gene3D" id="3.90.320.10">
    <property type="match status" value="1"/>
</dbReference>
<gene>
    <name evidence="2" type="ORF">SAMN05444352_103109</name>
</gene>
<dbReference type="RefSeq" id="WP_042124974.1">
    <property type="nucleotide sequence ID" value="NZ_FZOL01000003.1"/>
</dbReference>
<dbReference type="SUPFAM" id="SSF52980">
    <property type="entry name" value="Restriction endonuclease-like"/>
    <property type="match status" value="1"/>
</dbReference>
<dbReference type="InterPro" id="IPR019080">
    <property type="entry name" value="YqaJ_viral_recombinase"/>
</dbReference>
<feature type="domain" description="YqaJ viral recombinase" evidence="1">
    <location>
        <begin position="83"/>
        <end position="198"/>
    </location>
</feature>
<keyword evidence="3" id="KW-1185">Reference proteome</keyword>
<protein>
    <submittedName>
        <fullName evidence="2">YqaJ-like recombinase domain-containing protein</fullName>
    </submittedName>
</protein>
<dbReference type="CDD" id="cd22343">
    <property type="entry name" value="PDDEXK_lambda_exonuclease-like"/>
    <property type="match status" value="1"/>
</dbReference>
<dbReference type="InterPro" id="IPR011335">
    <property type="entry name" value="Restrct_endonuc-II-like"/>
</dbReference>
<organism evidence="2 3">
    <name type="scientific">Pseudomonas japonica</name>
    <dbReference type="NCBI Taxonomy" id="256466"/>
    <lineage>
        <taxon>Bacteria</taxon>
        <taxon>Pseudomonadati</taxon>
        <taxon>Pseudomonadota</taxon>
        <taxon>Gammaproteobacteria</taxon>
        <taxon>Pseudomonadales</taxon>
        <taxon>Pseudomonadaceae</taxon>
        <taxon>Pseudomonas</taxon>
    </lineage>
</organism>
<evidence type="ECO:0000313" key="2">
    <source>
        <dbReference type="EMBL" id="SNS09678.1"/>
    </source>
</evidence>
<dbReference type="OrthoDB" id="1245848at2"/>
<dbReference type="EMBL" id="FZOL01000003">
    <property type="protein sequence ID" value="SNS09678.1"/>
    <property type="molecule type" value="Genomic_DNA"/>
</dbReference>
<dbReference type="InterPro" id="IPR051703">
    <property type="entry name" value="NF-kappa-B_Signaling_Reg"/>
</dbReference>
<dbReference type="InterPro" id="IPR011604">
    <property type="entry name" value="PDDEXK-like_dom_sf"/>
</dbReference>
<dbReference type="STRING" id="1215104.GCA_000730585_02770"/>
<dbReference type="Proteomes" id="UP000198407">
    <property type="component" value="Unassembled WGS sequence"/>
</dbReference>
<sequence length="255" mass="28506">MIVINCVQGSQEWLEGRAGTITASMFSTARSKVNGLTTQQRTYVEALLAGRTEARARELAGYKAAPKAEVVQRALDGEKVGEPSNAALTYAFELAVERIGGKPLDGGFETWQMRRGHELEPEARMEHEIQTGLVVTQVGLVKTDDGAFGASADGFINDDGGSEYKCFLAPDKLRAFHIDNDASDVIDQVQGCMWITGRKWWHIGMYCPLLKPVGRQLWLREFKRDDDYIEALEQDLWEFKLLVDDYEAKLRSKAA</sequence>
<dbReference type="PANTHER" id="PTHR46609">
    <property type="entry name" value="EXONUCLEASE, PHAGE-TYPE/RECB, C-TERMINAL DOMAIN-CONTAINING PROTEIN"/>
    <property type="match status" value="1"/>
</dbReference>
<proteinExistence type="predicted"/>
<accession>A0A239BQI9</accession>
<dbReference type="AlphaFoldDB" id="A0A239BQI9"/>